<reference evidence="3" key="1">
    <citation type="submission" date="2022-11" db="UniProtKB">
        <authorList>
            <consortium name="WormBaseParasite"/>
        </authorList>
    </citation>
    <scope>IDENTIFICATION</scope>
</reference>
<name>A0A914V588_9BILA</name>
<evidence type="ECO:0000313" key="3">
    <source>
        <dbReference type="WBParaSite" id="PSAMB.scaffold1533size30385.g13615.t1"/>
    </source>
</evidence>
<feature type="compositionally biased region" description="Low complexity" evidence="1">
    <location>
        <begin position="37"/>
        <end position="48"/>
    </location>
</feature>
<feature type="region of interest" description="Disordered" evidence="1">
    <location>
        <begin position="1"/>
        <end position="77"/>
    </location>
</feature>
<keyword evidence="2" id="KW-1185">Reference proteome</keyword>
<dbReference type="AlphaFoldDB" id="A0A914V588"/>
<dbReference type="Proteomes" id="UP000887566">
    <property type="component" value="Unplaced"/>
</dbReference>
<organism evidence="2 3">
    <name type="scientific">Plectus sambesii</name>
    <dbReference type="NCBI Taxonomy" id="2011161"/>
    <lineage>
        <taxon>Eukaryota</taxon>
        <taxon>Metazoa</taxon>
        <taxon>Ecdysozoa</taxon>
        <taxon>Nematoda</taxon>
        <taxon>Chromadorea</taxon>
        <taxon>Plectida</taxon>
        <taxon>Plectina</taxon>
        <taxon>Plectoidea</taxon>
        <taxon>Plectidae</taxon>
        <taxon>Plectus</taxon>
    </lineage>
</organism>
<evidence type="ECO:0000313" key="2">
    <source>
        <dbReference type="Proteomes" id="UP000887566"/>
    </source>
</evidence>
<accession>A0A914V588</accession>
<evidence type="ECO:0000256" key="1">
    <source>
        <dbReference type="SAM" id="MobiDB-lite"/>
    </source>
</evidence>
<sequence length="167" mass="17954">MDDYGDVDTLYSQQSITRSVESPTLTADTASPPPTPTLTSTPMLIPTPTATPSADGTIRDRNRTRKRQRAHEKAANDEIGNRLAAAIEAGAASLAQPIPTVELSENEKFGQVIAGELSHLTDYNQVYAKQQIYSILLNMRSAQQGQATAQGLATAPAHTQDISYTNL</sequence>
<dbReference type="WBParaSite" id="PSAMB.scaffold1533size30385.g13615.t1">
    <property type="protein sequence ID" value="PSAMB.scaffold1533size30385.g13615.t1"/>
    <property type="gene ID" value="PSAMB.scaffold1533size30385.g13615"/>
</dbReference>
<protein>
    <submittedName>
        <fullName evidence="3">Uncharacterized protein</fullName>
    </submittedName>
</protein>
<proteinExistence type="predicted"/>
<feature type="compositionally biased region" description="Polar residues" evidence="1">
    <location>
        <begin position="10"/>
        <end position="21"/>
    </location>
</feature>